<sequence>MNQSKFMNHWFCCPTAAFMLPDFYEEFSFTTLSLEFRYSVKVCSIKVRIPPADKCWEMT</sequence>
<gene>
    <name evidence="1" type="ORF">NECAME_03135</name>
</gene>
<accession>W2T763</accession>
<evidence type="ECO:0000313" key="2">
    <source>
        <dbReference type="Proteomes" id="UP000053676"/>
    </source>
</evidence>
<dbReference type="EMBL" id="KI660167">
    <property type="protein sequence ID" value="ETN77474.1"/>
    <property type="molecule type" value="Genomic_DNA"/>
</dbReference>
<protein>
    <submittedName>
        <fullName evidence="1">Uncharacterized protein</fullName>
    </submittedName>
</protein>
<dbReference type="Proteomes" id="UP000053676">
    <property type="component" value="Unassembled WGS sequence"/>
</dbReference>
<keyword evidence="2" id="KW-1185">Reference proteome</keyword>
<name>W2T763_NECAM</name>
<proteinExistence type="predicted"/>
<organism evidence="1 2">
    <name type="scientific">Necator americanus</name>
    <name type="common">Human hookworm</name>
    <dbReference type="NCBI Taxonomy" id="51031"/>
    <lineage>
        <taxon>Eukaryota</taxon>
        <taxon>Metazoa</taxon>
        <taxon>Ecdysozoa</taxon>
        <taxon>Nematoda</taxon>
        <taxon>Chromadorea</taxon>
        <taxon>Rhabditida</taxon>
        <taxon>Rhabditina</taxon>
        <taxon>Rhabditomorpha</taxon>
        <taxon>Strongyloidea</taxon>
        <taxon>Ancylostomatidae</taxon>
        <taxon>Bunostominae</taxon>
        <taxon>Necator</taxon>
    </lineage>
</organism>
<dbReference type="AlphaFoldDB" id="W2T763"/>
<reference evidence="2" key="1">
    <citation type="journal article" date="2014" name="Nat. Genet.">
        <title>Genome of the human hookworm Necator americanus.</title>
        <authorList>
            <person name="Tang Y.T."/>
            <person name="Gao X."/>
            <person name="Rosa B.A."/>
            <person name="Abubucker S."/>
            <person name="Hallsworth-Pepin K."/>
            <person name="Martin J."/>
            <person name="Tyagi R."/>
            <person name="Heizer E."/>
            <person name="Zhang X."/>
            <person name="Bhonagiri-Palsikar V."/>
            <person name="Minx P."/>
            <person name="Warren W.C."/>
            <person name="Wang Q."/>
            <person name="Zhan B."/>
            <person name="Hotez P.J."/>
            <person name="Sternberg P.W."/>
            <person name="Dougall A."/>
            <person name="Gaze S.T."/>
            <person name="Mulvenna J."/>
            <person name="Sotillo J."/>
            <person name="Ranganathan S."/>
            <person name="Rabelo E.M."/>
            <person name="Wilson R.K."/>
            <person name="Felgner P.L."/>
            <person name="Bethony J."/>
            <person name="Hawdon J.M."/>
            <person name="Gasser R.B."/>
            <person name="Loukas A."/>
            <person name="Mitreva M."/>
        </authorList>
    </citation>
    <scope>NUCLEOTIDE SEQUENCE [LARGE SCALE GENOMIC DNA]</scope>
</reference>
<dbReference type="KEGG" id="nai:NECAME_03135"/>
<evidence type="ECO:0000313" key="1">
    <source>
        <dbReference type="EMBL" id="ETN77474.1"/>
    </source>
</evidence>